<sequence length="314" mass="33337">MKSFIRKITVCLFAVVCLGVNFGIVANATEVEAPQPETSQEAVSSVEGSQIAIIEIEGYTIDGGMIEAGKEITVNFKLHNTATDMAARSVLMTMSNSTGAIYPVYGNDNQVYVGNIGAGKTKEVSVPLTIGSNFTGNAVDLSCNFEYETADARMTNTATIVIPTSGGSTIGVKSIDVTTHAIVNGKSLLSFNYVNQSSSNITDAELVIDGNVSSNSKRIKLDTVYAGKSYTQDYYVIFTEPGDQEVNVSLTYTDTDGETVLTDLGTFSVTVSKDNNVEAVDDSLSLILRWVGLGIAGVVGIIAVVVIALYIKKR</sequence>
<organism evidence="3 4">
    <name type="scientific">Pseudobutyrivibrio xylanivorans</name>
    <dbReference type="NCBI Taxonomy" id="185007"/>
    <lineage>
        <taxon>Bacteria</taxon>
        <taxon>Bacillati</taxon>
        <taxon>Bacillota</taxon>
        <taxon>Clostridia</taxon>
        <taxon>Lachnospirales</taxon>
        <taxon>Lachnospiraceae</taxon>
        <taxon>Pseudobutyrivibrio</taxon>
    </lineage>
</organism>
<protein>
    <submittedName>
        <fullName evidence="3">Uncharacterized protein</fullName>
    </submittedName>
</protein>
<keyword evidence="1" id="KW-0812">Transmembrane</keyword>
<proteinExistence type="predicted"/>
<feature type="chain" id="PRO_5025006878" evidence="2">
    <location>
        <begin position="29"/>
        <end position="314"/>
    </location>
</feature>
<reference evidence="4" key="1">
    <citation type="submission" date="2019-08" db="EMBL/GenBank/DDBJ databases">
        <title>Complete Genome Sequence of the Polysaccharide-Degrading Rumen Bacterium Pseudobutyrivibrio xylanivorans MA3014.</title>
        <authorList>
            <person name="Palevich N."/>
            <person name="Maclean P.H."/>
            <person name="Kelly W.J."/>
            <person name="Leahy S.C."/>
            <person name="Rakonjac J."/>
            <person name="Attwood G.T."/>
        </authorList>
    </citation>
    <scope>NUCLEOTIDE SEQUENCE [LARGE SCALE GENOMIC DNA]</scope>
    <source>
        <strain evidence="4">MA3014</strain>
    </source>
</reference>
<dbReference type="Proteomes" id="UP000327030">
    <property type="component" value="Chromosome 1"/>
</dbReference>
<dbReference type="EMBL" id="CP043028">
    <property type="protein sequence ID" value="QFJ53916.1"/>
    <property type="molecule type" value="Genomic_DNA"/>
</dbReference>
<dbReference type="PANTHER" id="PTHR35902">
    <property type="entry name" value="S-LAYER DOMAIN-LIKE PROTEIN-RELATED"/>
    <property type="match status" value="1"/>
</dbReference>
<evidence type="ECO:0000256" key="2">
    <source>
        <dbReference type="SAM" id="SignalP"/>
    </source>
</evidence>
<keyword evidence="1" id="KW-1133">Transmembrane helix</keyword>
<evidence type="ECO:0000256" key="1">
    <source>
        <dbReference type="SAM" id="Phobius"/>
    </source>
</evidence>
<gene>
    <name evidence="3" type="ORF">FXF36_03050</name>
</gene>
<name>A0A5P6VMM9_PSEXY</name>
<accession>A0A5P6VMM9</accession>
<dbReference type="KEGG" id="pxv:FXF36_03050"/>
<feature type="transmembrane region" description="Helical" evidence="1">
    <location>
        <begin position="290"/>
        <end position="311"/>
    </location>
</feature>
<feature type="signal peptide" evidence="2">
    <location>
        <begin position="1"/>
        <end position="28"/>
    </location>
</feature>
<keyword evidence="2" id="KW-0732">Signal</keyword>
<evidence type="ECO:0000313" key="4">
    <source>
        <dbReference type="Proteomes" id="UP000327030"/>
    </source>
</evidence>
<dbReference type="OrthoDB" id="2034594at2"/>
<keyword evidence="1" id="KW-0472">Membrane</keyword>
<dbReference type="AlphaFoldDB" id="A0A5P6VMM9"/>
<evidence type="ECO:0000313" key="3">
    <source>
        <dbReference type="EMBL" id="QFJ53916.1"/>
    </source>
</evidence>
<dbReference type="RefSeq" id="WP_151622413.1">
    <property type="nucleotide sequence ID" value="NZ_CP043028.1"/>
</dbReference>